<evidence type="ECO:0000313" key="3">
    <source>
        <dbReference type="Proteomes" id="UP000629870"/>
    </source>
</evidence>
<dbReference type="EMBL" id="JACHEW010000003">
    <property type="protein sequence ID" value="MBB6015549.1"/>
    <property type="molecule type" value="Genomic_DNA"/>
</dbReference>
<dbReference type="Proteomes" id="UP000629870">
    <property type="component" value="Unassembled WGS sequence"/>
</dbReference>
<evidence type="ECO:0000313" key="2">
    <source>
        <dbReference type="EMBL" id="MBB6015549.1"/>
    </source>
</evidence>
<protein>
    <submittedName>
        <fullName evidence="2">Uncharacterized protein</fullName>
    </submittedName>
</protein>
<sequence length="42" mass="4497">MQPTFSGVTTHGLHDPPILPRLSGIQTVDRSVAGEGRLRVLS</sequence>
<gene>
    <name evidence="2" type="ORF">HNQ04_000778</name>
</gene>
<name>A0ABR6NQ17_9DEIO</name>
<accession>A0ABR6NQ17</accession>
<proteinExistence type="predicted"/>
<comment type="caution">
    <text evidence="2">The sequence shown here is derived from an EMBL/GenBank/DDBJ whole genome shotgun (WGS) entry which is preliminary data.</text>
</comment>
<reference evidence="2 3" key="1">
    <citation type="submission" date="2020-08" db="EMBL/GenBank/DDBJ databases">
        <title>Genomic Encyclopedia of Type Strains, Phase IV (KMG-IV): sequencing the most valuable type-strain genomes for metagenomic binning, comparative biology and taxonomic classification.</title>
        <authorList>
            <person name="Goeker M."/>
        </authorList>
    </citation>
    <scope>NUCLEOTIDE SEQUENCE [LARGE SCALE GENOMIC DNA]</scope>
    <source>
        <strain evidence="2 3">DSM 12027</strain>
    </source>
</reference>
<keyword evidence="3" id="KW-1185">Reference proteome</keyword>
<organism evidence="2 3">
    <name type="scientific">Deinococcus radiopugnans ATCC 19172</name>
    <dbReference type="NCBI Taxonomy" id="585398"/>
    <lineage>
        <taxon>Bacteria</taxon>
        <taxon>Thermotogati</taxon>
        <taxon>Deinococcota</taxon>
        <taxon>Deinococci</taxon>
        <taxon>Deinococcales</taxon>
        <taxon>Deinococcaceae</taxon>
        <taxon>Deinococcus</taxon>
    </lineage>
</organism>
<feature type="region of interest" description="Disordered" evidence="1">
    <location>
        <begin position="1"/>
        <end position="21"/>
    </location>
</feature>
<evidence type="ECO:0000256" key="1">
    <source>
        <dbReference type="SAM" id="MobiDB-lite"/>
    </source>
</evidence>